<reference evidence="2" key="1">
    <citation type="submission" date="2016-11" db="UniProtKB">
        <authorList>
            <consortium name="WormBaseParasite"/>
        </authorList>
    </citation>
    <scope>IDENTIFICATION</scope>
</reference>
<sequence length="122" mass="13630">MNKCAHNDITTPRAPIRYHLIGLHFQLVILQENQERFDGSSSASVARLDGLLLVRFTSQCNGGSHTTSKLCSSFCEPTHPLGKLLFQVKQAKVLRRSSICKEIFSKEVAHVVIALRANEIQK</sequence>
<protein>
    <submittedName>
        <fullName evidence="2">Uncharacterized protein</fullName>
    </submittedName>
</protein>
<evidence type="ECO:0000313" key="1">
    <source>
        <dbReference type="Proteomes" id="UP000095287"/>
    </source>
</evidence>
<name>A0A1I7Z5S1_9BILA</name>
<proteinExistence type="predicted"/>
<dbReference type="Proteomes" id="UP000095287">
    <property type="component" value="Unplaced"/>
</dbReference>
<dbReference type="AlphaFoldDB" id="A0A1I7Z5S1"/>
<evidence type="ECO:0000313" key="2">
    <source>
        <dbReference type="WBParaSite" id="L893_g2320.t1"/>
    </source>
</evidence>
<accession>A0A1I7Z5S1</accession>
<organism evidence="1 2">
    <name type="scientific">Steinernema glaseri</name>
    <dbReference type="NCBI Taxonomy" id="37863"/>
    <lineage>
        <taxon>Eukaryota</taxon>
        <taxon>Metazoa</taxon>
        <taxon>Ecdysozoa</taxon>
        <taxon>Nematoda</taxon>
        <taxon>Chromadorea</taxon>
        <taxon>Rhabditida</taxon>
        <taxon>Tylenchina</taxon>
        <taxon>Panagrolaimomorpha</taxon>
        <taxon>Strongyloidoidea</taxon>
        <taxon>Steinernematidae</taxon>
        <taxon>Steinernema</taxon>
    </lineage>
</organism>
<dbReference type="WBParaSite" id="L893_g2320.t1">
    <property type="protein sequence ID" value="L893_g2320.t1"/>
    <property type="gene ID" value="L893_g2320"/>
</dbReference>
<keyword evidence="1" id="KW-1185">Reference proteome</keyword>